<evidence type="ECO:0000313" key="3">
    <source>
        <dbReference type="Proteomes" id="UP001370490"/>
    </source>
</evidence>
<gene>
    <name evidence="2" type="ORF">RJ641_033859</name>
</gene>
<dbReference type="Proteomes" id="UP001370490">
    <property type="component" value="Unassembled WGS sequence"/>
</dbReference>
<keyword evidence="3" id="KW-1185">Reference proteome</keyword>
<feature type="transmembrane region" description="Helical" evidence="1">
    <location>
        <begin position="33"/>
        <end position="52"/>
    </location>
</feature>
<protein>
    <submittedName>
        <fullName evidence="2">Uncharacterized protein</fullName>
    </submittedName>
</protein>
<keyword evidence="1" id="KW-0812">Transmembrane</keyword>
<evidence type="ECO:0000313" key="2">
    <source>
        <dbReference type="EMBL" id="KAK6936829.1"/>
    </source>
</evidence>
<evidence type="ECO:0000256" key="1">
    <source>
        <dbReference type="SAM" id="Phobius"/>
    </source>
</evidence>
<comment type="caution">
    <text evidence="2">The sequence shown here is derived from an EMBL/GenBank/DDBJ whole genome shotgun (WGS) entry which is preliminary data.</text>
</comment>
<name>A0AAN8VS36_9MAGN</name>
<dbReference type="EMBL" id="JBAMMX010000007">
    <property type="protein sequence ID" value="KAK6936829.1"/>
    <property type="molecule type" value="Genomic_DNA"/>
</dbReference>
<proteinExistence type="predicted"/>
<reference evidence="2 3" key="1">
    <citation type="submission" date="2023-12" db="EMBL/GenBank/DDBJ databases">
        <title>A high-quality genome assembly for Dillenia turbinata (Dilleniales).</title>
        <authorList>
            <person name="Chanderbali A."/>
        </authorList>
    </citation>
    <scope>NUCLEOTIDE SEQUENCE [LARGE SCALE GENOMIC DNA]</scope>
    <source>
        <strain evidence="2">LSX21</strain>
        <tissue evidence="2">Leaf</tissue>
    </source>
</reference>
<dbReference type="Gene3D" id="2.60.120.620">
    <property type="entry name" value="q2cbj1_9rhob like domain"/>
    <property type="match status" value="1"/>
</dbReference>
<dbReference type="AlphaFoldDB" id="A0AAN8VS36"/>
<sequence length="154" mass="17239">MTGLITHSNWDSDTDAPDFVEVLSQSSTPSSMGTTRSIVISVVFIMCSFANCNANRKELRMKDLNHDLQLAHSIQLNKIDPSRVVQLYWQPRVFLYRGFLSDEECDNLISLAKGMKNNQGIHGGTKRLLLGLDVPANIEKKKKSILFSSVVLMP</sequence>
<feature type="non-terminal residue" evidence="2">
    <location>
        <position position="154"/>
    </location>
</feature>
<keyword evidence="1" id="KW-0472">Membrane</keyword>
<keyword evidence="1" id="KW-1133">Transmembrane helix</keyword>
<organism evidence="2 3">
    <name type="scientific">Dillenia turbinata</name>
    <dbReference type="NCBI Taxonomy" id="194707"/>
    <lineage>
        <taxon>Eukaryota</taxon>
        <taxon>Viridiplantae</taxon>
        <taxon>Streptophyta</taxon>
        <taxon>Embryophyta</taxon>
        <taxon>Tracheophyta</taxon>
        <taxon>Spermatophyta</taxon>
        <taxon>Magnoliopsida</taxon>
        <taxon>eudicotyledons</taxon>
        <taxon>Gunneridae</taxon>
        <taxon>Pentapetalae</taxon>
        <taxon>Dilleniales</taxon>
        <taxon>Dilleniaceae</taxon>
        <taxon>Dillenia</taxon>
    </lineage>
</organism>
<accession>A0AAN8VS36</accession>